<dbReference type="Proteomes" id="UP000307749">
    <property type="component" value="Unassembled WGS sequence"/>
</dbReference>
<keyword evidence="3" id="KW-1185">Reference proteome</keyword>
<sequence length="191" mass="21408">MNASSNNTRRPGLVLIAMLLLLAAPLAMAGNLGFSLGLFGPGFGIGYSGCTHCRGNGFVSAYVNSGWGWGGRGYGGGYYEGGYGGYYPAPVYYQPAPVYYQRVYREPVVERVYTTRYYSSDDGWRGRAWREGDRGYWRDEGGRGYRGEWRGGRDHGYWRDQGRRDEGRGGRDHRGGDHGYWRDRNGDGGRH</sequence>
<name>A0A4S3KMC0_9GAMM</name>
<dbReference type="STRING" id="993689.GCA_002077135_01768"/>
<protein>
    <submittedName>
        <fullName evidence="2">Uncharacterized protein</fullName>
    </submittedName>
</protein>
<comment type="caution">
    <text evidence="2">The sequence shown here is derived from an EMBL/GenBank/DDBJ whole genome shotgun (WGS) entry which is preliminary data.</text>
</comment>
<dbReference type="AlphaFoldDB" id="A0A4S3KMC0"/>
<proteinExistence type="predicted"/>
<evidence type="ECO:0000256" key="1">
    <source>
        <dbReference type="SAM" id="MobiDB-lite"/>
    </source>
</evidence>
<gene>
    <name evidence="2" type="ORF">B1806_11715</name>
</gene>
<dbReference type="RefSeq" id="WP_081127100.1">
    <property type="nucleotide sequence ID" value="NZ_LDOS01000002.1"/>
</dbReference>
<feature type="region of interest" description="Disordered" evidence="1">
    <location>
        <begin position="160"/>
        <end position="191"/>
    </location>
</feature>
<evidence type="ECO:0000313" key="3">
    <source>
        <dbReference type="Proteomes" id="UP000307749"/>
    </source>
</evidence>
<reference evidence="2 3" key="1">
    <citation type="submission" date="2017-02" db="EMBL/GenBank/DDBJ databases">
        <title>Whole genome sequencing of Metallibacterium scheffleri DSM 24874 (T).</title>
        <authorList>
            <person name="Kumar S."/>
            <person name="Patil P."/>
            <person name="Patil P.B."/>
        </authorList>
    </citation>
    <scope>NUCLEOTIDE SEQUENCE [LARGE SCALE GENOMIC DNA]</scope>
    <source>
        <strain evidence="2 3">DSM 24874</strain>
    </source>
</reference>
<dbReference type="EMBL" id="MWQO01000041">
    <property type="protein sequence ID" value="THD09234.1"/>
    <property type="molecule type" value="Genomic_DNA"/>
</dbReference>
<evidence type="ECO:0000313" key="2">
    <source>
        <dbReference type="EMBL" id="THD09234.1"/>
    </source>
</evidence>
<accession>A0A4S3KMC0</accession>
<organism evidence="2 3">
    <name type="scientific">Metallibacterium scheffleri</name>
    <dbReference type="NCBI Taxonomy" id="993689"/>
    <lineage>
        <taxon>Bacteria</taxon>
        <taxon>Pseudomonadati</taxon>
        <taxon>Pseudomonadota</taxon>
        <taxon>Gammaproteobacteria</taxon>
        <taxon>Lysobacterales</taxon>
        <taxon>Rhodanobacteraceae</taxon>
        <taxon>Metallibacterium</taxon>
    </lineage>
</organism>